<keyword evidence="7" id="KW-0809">Transit peptide</keyword>
<dbReference type="GO" id="GO:0005960">
    <property type="term" value="C:glycine cleavage complex"/>
    <property type="evidence" value="ECO:0007669"/>
    <property type="project" value="TreeGrafter"/>
</dbReference>
<evidence type="ECO:0000259" key="8">
    <source>
        <dbReference type="Pfam" id="PF02347"/>
    </source>
</evidence>
<feature type="domain" description="Glycine cleavage system P-protein N-terminal" evidence="8">
    <location>
        <begin position="414"/>
        <end position="666"/>
    </location>
</feature>
<dbReference type="NCBIfam" id="TIGR00461">
    <property type="entry name" value="gcvP"/>
    <property type="match status" value="1"/>
</dbReference>
<keyword evidence="7" id="KW-0496">Mitochondrion</keyword>
<dbReference type="InterPro" id="IPR015424">
    <property type="entry name" value="PyrdxlP-dep_Trfase"/>
</dbReference>
<feature type="modified residue" description="N6-(pyridoxal phosphate)lysine" evidence="6">
    <location>
        <position position="639"/>
    </location>
</feature>
<dbReference type="InterPro" id="IPR049315">
    <property type="entry name" value="GDC-P_N"/>
</dbReference>
<comment type="cofactor">
    <cofactor evidence="1 6 7">
        <name>pyridoxal 5'-phosphate</name>
        <dbReference type="ChEBI" id="CHEBI:597326"/>
    </cofactor>
</comment>
<comment type="similarity">
    <text evidence="2 7">Belongs to the GcvP family.</text>
</comment>
<evidence type="ECO:0000313" key="10">
    <source>
        <dbReference type="EMBL" id="KAA0185519.1"/>
    </source>
</evidence>
<dbReference type="EMBL" id="LUCM01010400">
    <property type="protein sequence ID" value="KAA0185519.1"/>
    <property type="molecule type" value="Genomic_DNA"/>
</dbReference>
<evidence type="ECO:0000256" key="1">
    <source>
        <dbReference type="ARBA" id="ARBA00001933"/>
    </source>
</evidence>
<dbReference type="AlphaFoldDB" id="A0A8E0RKA1"/>
<dbReference type="PANTHER" id="PTHR11773:SF1">
    <property type="entry name" value="GLYCINE DEHYDROGENASE (DECARBOXYLATING), MITOCHONDRIAL"/>
    <property type="match status" value="1"/>
</dbReference>
<comment type="subcellular location">
    <subcellularLocation>
        <location evidence="7">Mitochondrion</location>
    </subcellularLocation>
</comment>
<dbReference type="Pfam" id="PF02347">
    <property type="entry name" value="GDC-P"/>
    <property type="match status" value="2"/>
</dbReference>
<dbReference type="Pfam" id="PF21478">
    <property type="entry name" value="GcvP2_C"/>
    <property type="match status" value="1"/>
</dbReference>
<accession>A0A8E0RKA1</accession>
<dbReference type="InterPro" id="IPR015422">
    <property type="entry name" value="PyrdxlP-dep_Trfase_small"/>
</dbReference>
<name>A0A8E0RKA1_9TREM</name>
<dbReference type="GO" id="GO:0019464">
    <property type="term" value="P:glycine decarboxylation via glycine cleavage system"/>
    <property type="evidence" value="ECO:0007669"/>
    <property type="project" value="TreeGrafter"/>
</dbReference>
<dbReference type="Proteomes" id="UP000728185">
    <property type="component" value="Unassembled WGS sequence"/>
</dbReference>
<feature type="domain" description="Glycine dehydrogenase C-terminal" evidence="9">
    <location>
        <begin position="719"/>
        <end position="839"/>
    </location>
</feature>
<dbReference type="GO" id="GO:0030170">
    <property type="term" value="F:pyridoxal phosphate binding"/>
    <property type="evidence" value="ECO:0007669"/>
    <property type="project" value="TreeGrafter"/>
</dbReference>
<reference evidence="10" key="1">
    <citation type="submission" date="2019-05" db="EMBL/GenBank/DDBJ databases">
        <title>Annotation for the trematode Fasciolopsis buski.</title>
        <authorList>
            <person name="Choi Y.-J."/>
        </authorList>
    </citation>
    <scope>NUCLEOTIDE SEQUENCE</scope>
    <source>
        <strain evidence="10">HT</strain>
        <tissue evidence="10">Whole worm</tissue>
    </source>
</reference>
<evidence type="ECO:0000256" key="3">
    <source>
        <dbReference type="ARBA" id="ARBA00022898"/>
    </source>
</evidence>
<dbReference type="Gene3D" id="3.40.640.10">
    <property type="entry name" value="Type I PLP-dependent aspartate aminotransferase-like (Major domain)"/>
    <property type="match status" value="2"/>
</dbReference>
<dbReference type="CDD" id="cd00613">
    <property type="entry name" value="GDC-P"/>
    <property type="match status" value="1"/>
</dbReference>
<keyword evidence="11" id="KW-1185">Reference proteome</keyword>
<keyword evidence="10" id="KW-0413">Isomerase</keyword>
<dbReference type="GO" id="GO:0016853">
    <property type="term" value="F:isomerase activity"/>
    <property type="evidence" value="ECO:0007669"/>
    <property type="project" value="UniProtKB-KW"/>
</dbReference>
<dbReference type="FunFam" id="3.40.640.10:FF:000005">
    <property type="entry name" value="Glycine dehydrogenase (decarboxylating), mitochondrial"/>
    <property type="match status" value="1"/>
</dbReference>
<dbReference type="FunFam" id="3.40.640.10:FF:000007">
    <property type="entry name" value="glycine dehydrogenase (Decarboxylating), mitochondrial"/>
    <property type="match status" value="1"/>
</dbReference>
<evidence type="ECO:0000256" key="2">
    <source>
        <dbReference type="ARBA" id="ARBA00010756"/>
    </source>
</evidence>
<gene>
    <name evidence="10" type="ORF">FBUS_08121</name>
</gene>
<evidence type="ECO:0000256" key="6">
    <source>
        <dbReference type="PIRSR" id="PIRSR603437-50"/>
    </source>
</evidence>
<evidence type="ECO:0000256" key="5">
    <source>
        <dbReference type="ARBA" id="ARBA00049026"/>
    </source>
</evidence>
<dbReference type="GO" id="GO:0005739">
    <property type="term" value="C:mitochondrion"/>
    <property type="evidence" value="ECO:0007669"/>
    <property type="project" value="UniProtKB-SubCell"/>
</dbReference>
<dbReference type="InterPro" id="IPR015421">
    <property type="entry name" value="PyrdxlP-dep_Trfase_major"/>
</dbReference>
<dbReference type="EC" id="1.4.4.2" evidence="7"/>
<feature type="domain" description="Glycine cleavage system P-protein N-terminal" evidence="8">
    <location>
        <begin position="3"/>
        <end position="378"/>
    </location>
</feature>
<dbReference type="OrthoDB" id="6537869at2759"/>
<dbReference type="InterPro" id="IPR049316">
    <property type="entry name" value="GDC-P_C"/>
</dbReference>
<comment type="function">
    <text evidence="7">The glycine cleavage system catalyzes the degradation of glycine.</text>
</comment>
<dbReference type="SUPFAM" id="SSF53383">
    <property type="entry name" value="PLP-dependent transferases"/>
    <property type="match status" value="2"/>
</dbReference>
<sequence length="907" mass="100001">MRKNHLWRSYIGQGYYGTHTPTPVLRNVFENPGWYTSYTPYQPEISQGRLEALLTFQTMVAELTGLKLANASLLDEGSAAAEAITMAHRRTKKKKFLVDCRCHPQTIAVVRSRADGLQFTVHVTDLSNLDQVNRELSSDQYGGCLIQYPDTDGNVAPQQLQKVSELAAKHKVLTIVATDLLALTLIQPPGKLGADIAVGSSQRFGVPPGFGGPHAAFFSTKEELVRAMPGRVVGISKDSHGKSALRLTLQAREQHIRRDKATSNICTAQALLADMAAFYAVYHGPDGLKQIAQRVHRNTIRLLHALEANGYKIVNTNSIFDTIKMKPSSSEHGGVEGVRSRAVGKQINLRYFSDGESVGISLDETVTAQDMTDLFQVFGVHAPETKISSKSSICTQPILRTDRILSQPVFNLYHSETELLRFMKQLENKDVSLAHSMISLGSCTLKLNATTGVMACSWPTVNQIHPFAPVEQTEGYMELIRQLEKDLAEITGYDHVCLTPNSGAMGEYAGLRTITGYLASKGQSQRKICLIPTSAHGTNPASAQMAGMTVHPVKTTKQGAFDMALLKEQVDRCKDTLGAIMITYPSTFGVFDDDLLEIVELVHRAGGQVYLDGANMNAQVGLCRPGDFDADVSHLNLHKTFGIPHGGGGPGVGPICVKSHLAPFLPQHALRPICLSVSHQNSLDPNTRTICSAPFGSASLLPIPWAYIKLLGRQGVRKATEQAILNANYMLHRLRSYFPIKFVNQNGLCAHEFIIDCSEFEKHRVTTMDIAKRLIDYGFHSPTMSWPVPGSLMIEPTESESLAECDRLCDALIHIRKEVDKIADGHWPKDNNPLKNAPHTIEDVTRSEWDRPYSREEGAFPAPWFSHSKHPHGKLPKIWPSVGRLNDAYGDTHLKCAFTPQLNENNK</sequence>
<comment type="subunit">
    <text evidence="7">The glycine cleavage system is composed of four proteins: P, T, L and H.</text>
</comment>
<proteinExistence type="inferred from homology"/>
<comment type="catalytic activity">
    <reaction evidence="5 7">
        <text>N(6)-[(R)-lipoyl]-L-lysyl-[glycine-cleavage complex H protein] + glycine + H(+) = N(6)-[(R)-S(8)-aminomethyldihydrolipoyl]-L-lysyl-[glycine-cleavage complex H protein] + CO2</text>
        <dbReference type="Rhea" id="RHEA:24304"/>
        <dbReference type="Rhea" id="RHEA-COMP:10494"/>
        <dbReference type="Rhea" id="RHEA-COMP:10495"/>
        <dbReference type="ChEBI" id="CHEBI:15378"/>
        <dbReference type="ChEBI" id="CHEBI:16526"/>
        <dbReference type="ChEBI" id="CHEBI:57305"/>
        <dbReference type="ChEBI" id="CHEBI:83099"/>
        <dbReference type="ChEBI" id="CHEBI:83143"/>
        <dbReference type="EC" id="1.4.4.2"/>
    </reaction>
</comment>
<dbReference type="GO" id="GO:0004375">
    <property type="term" value="F:glycine dehydrogenase (decarboxylating) activity"/>
    <property type="evidence" value="ECO:0007669"/>
    <property type="project" value="UniProtKB-UniRule"/>
</dbReference>
<protein>
    <recommendedName>
        <fullName evidence="7">Glycine cleavage system P protein</fullName>
        <ecNumber evidence="7">1.4.4.2</ecNumber>
    </recommendedName>
</protein>
<evidence type="ECO:0000259" key="9">
    <source>
        <dbReference type="Pfam" id="PF21478"/>
    </source>
</evidence>
<comment type="caution">
    <text evidence="10">The sequence shown here is derived from an EMBL/GenBank/DDBJ whole genome shotgun (WGS) entry which is preliminary data.</text>
</comment>
<dbReference type="GO" id="GO:0016594">
    <property type="term" value="F:glycine binding"/>
    <property type="evidence" value="ECO:0007669"/>
    <property type="project" value="TreeGrafter"/>
</dbReference>
<dbReference type="InterPro" id="IPR020581">
    <property type="entry name" value="GDC_P"/>
</dbReference>
<keyword evidence="3 6" id="KW-0663">Pyridoxal phosphate</keyword>
<evidence type="ECO:0000256" key="4">
    <source>
        <dbReference type="ARBA" id="ARBA00023002"/>
    </source>
</evidence>
<dbReference type="PANTHER" id="PTHR11773">
    <property type="entry name" value="GLYCINE DEHYDROGENASE, DECARBOXYLATING"/>
    <property type="match status" value="1"/>
</dbReference>
<dbReference type="Gene3D" id="3.90.1150.10">
    <property type="entry name" value="Aspartate Aminotransferase, domain 1"/>
    <property type="match status" value="2"/>
</dbReference>
<evidence type="ECO:0000256" key="7">
    <source>
        <dbReference type="RuleBase" id="RU364056"/>
    </source>
</evidence>
<evidence type="ECO:0000313" key="11">
    <source>
        <dbReference type="Proteomes" id="UP000728185"/>
    </source>
</evidence>
<dbReference type="InterPro" id="IPR003437">
    <property type="entry name" value="GcvP"/>
</dbReference>
<organism evidence="10 11">
    <name type="scientific">Fasciolopsis buskii</name>
    <dbReference type="NCBI Taxonomy" id="27845"/>
    <lineage>
        <taxon>Eukaryota</taxon>
        <taxon>Metazoa</taxon>
        <taxon>Spiralia</taxon>
        <taxon>Lophotrochozoa</taxon>
        <taxon>Platyhelminthes</taxon>
        <taxon>Trematoda</taxon>
        <taxon>Digenea</taxon>
        <taxon>Plagiorchiida</taxon>
        <taxon>Echinostomata</taxon>
        <taxon>Echinostomatoidea</taxon>
        <taxon>Fasciolidae</taxon>
        <taxon>Fasciolopsis</taxon>
    </lineage>
</organism>
<keyword evidence="4 7" id="KW-0560">Oxidoreductase</keyword>